<keyword evidence="1" id="KW-0812">Transmembrane</keyword>
<dbReference type="AlphaFoldDB" id="A0A0N5AVR6"/>
<evidence type="ECO:0000313" key="4">
    <source>
        <dbReference type="Proteomes" id="UP000046393"/>
    </source>
</evidence>
<protein>
    <submittedName>
        <fullName evidence="5">Thioredoxin domain-containing protein</fullName>
    </submittedName>
</protein>
<dbReference type="GO" id="GO:0060271">
    <property type="term" value="P:cilium assembly"/>
    <property type="evidence" value="ECO:0007669"/>
    <property type="project" value="TreeGrafter"/>
</dbReference>
<keyword evidence="4" id="KW-1185">Reference proteome</keyword>
<feature type="signal peptide" evidence="2">
    <location>
        <begin position="1"/>
        <end position="26"/>
    </location>
</feature>
<dbReference type="PANTHER" id="PTHR14684:SF2">
    <property type="entry name" value="THIOREDOXIN DOMAIN-CONTAINING PROTEIN 15"/>
    <property type="match status" value="1"/>
</dbReference>
<dbReference type="WBParaSite" id="SMUV_0000899201-mRNA-1">
    <property type="protein sequence ID" value="SMUV_0000899201-mRNA-1"/>
    <property type="gene ID" value="SMUV_0000899201"/>
</dbReference>
<accession>A0A0N5AVR6</accession>
<reference evidence="5" key="1">
    <citation type="submission" date="2017-02" db="UniProtKB">
        <authorList>
            <consortium name="WormBaseParasite"/>
        </authorList>
    </citation>
    <scope>IDENTIFICATION</scope>
</reference>
<proteinExistence type="predicted"/>
<dbReference type="Pfam" id="PF00085">
    <property type="entry name" value="Thioredoxin"/>
    <property type="match status" value="1"/>
</dbReference>
<dbReference type="Proteomes" id="UP000046393">
    <property type="component" value="Unplaced"/>
</dbReference>
<dbReference type="SUPFAM" id="SSF52833">
    <property type="entry name" value="Thioredoxin-like"/>
    <property type="match status" value="1"/>
</dbReference>
<keyword evidence="1" id="KW-0472">Membrane</keyword>
<feature type="chain" id="PRO_5005893685" evidence="2">
    <location>
        <begin position="27"/>
        <end position="283"/>
    </location>
</feature>
<dbReference type="InterPro" id="IPR013766">
    <property type="entry name" value="Thioredoxin_domain"/>
</dbReference>
<dbReference type="InterPro" id="IPR036249">
    <property type="entry name" value="Thioredoxin-like_sf"/>
</dbReference>
<dbReference type="Gene3D" id="3.40.30.10">
    <property type="entry name" value="Glutaredoxin"/>
    <property type="match status" value="1"/>
</dbReference>
<keyword evidence="1" id="KW-1133">Transmembrane helix</keyword>
<dbReference type="STRING" id="451379.A0A0N5AVR6"/>
<dbReference type="InterPro" id="IPR042418">
    <property type="entry name" value="TXNDC15"/>
</dbReference>
<feature type="transmembrane region" description="Helical" evidence="1">
    <location>
        <begin position="240"/>
        <end position="258"/>
    </location>
</feature>
<dbReference type="PANTHER" id="PTHR14684">
    <property type="entry name" value="THIOREDOXIN DOMAIN-CONTAINING PROTEIN 15"/>
    <property type="match status" value="1"/>
</dbReference>
<keyword evidence="2" id="KW-0732">Signal</keyword>
<evidence type="ECO:0000256" key="1">
    <source>
        <dbReference type="SAM" id="Phobius"/>
    </source>
</evidence>
<organism evidence="4 5">
    <name type="scientific">Syphacia muris</name>
    <dbReference type="NCBI Taxonomy" id="451379"/>
    <lineage>
        <taxon>Eukaryota</taxon>
        <taxon>Metazoa</taxon>
        <taxon>Ecdysozoa</taxon>
        <taxon>Nematoda</taxon>
        <taxon>Chromadorea</taxon>
        <taxon>Rhabditida</taxon>
        <taxon>Spirurina</taxon>
        <taxon>Oxyuridomorpha</taxon>
        <taxon>Oxyuroidea</taxon>
        <taxon>Oxyuridae</taxon>
        <taxon>Syphacia</taxon>
    </lineage>
</organism>
<feature type="domain" description="Thioredoxin" evidence="3">
    <location>
        <begin position="127"/>
        <end position="195"/>
    </location>
</feature>
<sequence length="283" mass="32563">MFSFRWNNCFYLLWLINCLNFTGLRADRIVGVGKSVTNLEHHSEISSDSQCVYPKNAIYFIIHQLCPVADPLCIIDIPFDNEILFDRIRCSTASYNENNSVELLSPSEMFKRIDIHLQNKGLPLCMISAFYAPNCYFSFQMSPHLNALPRMFPHLEVVAVDASESSRLYTRYGVIGTPTVILWINGLPAFRMDEAPFSLQSFKKFVERRTDLEAIRSVNVTDEDHFGPLLCHYKAATIDWLFLASLGSMLLSICYFLYISKLVKTALIAAHRYLLRRFGRLFL</sequence>
<name>A0A0N5AVR6_9BILA</name>
<dbReference type="GO" id="GO:0005929">
    <property type="term" value="C:cilium"/>
    <property type="evidence" value="ECO:0007669"/>
    <property type="project" value="TreeGrafter"/>
</dbReference>
<evidence type="ECO:0000256" key="2">
    <source>
        <dbReference type="SAM" id="SignalP"/>
    </source>
</evidence>
<evidence type="ECO:0000259" key="3">
    <source>
        <dbReference type="Pfam" id="PF00085"/>
    </source>
</evidence>
<evidence type="ECO:0000313" key="5">
    <source>
        <dbReference type="WBParaSite" id="SMUV_0000899201-mRNA-1"/>
    </source>
</evidence>